<sequence>MMMMMTTTLGLGSAVNTPATAYSYTAAPSADVVVTGGLDGRVFAVDAWSGHVLWSFDSGGPMVQSTPCLDVEHAPNTTPDVTPTTYQATAKEPREATREDVDVNGNVHVTSARAGNSEAVQEHSVTRQQQQMELTPALAARTAMFMSQLVPSYDGRLYHVSKGKVQELGMTMADIVTVNGPVRVSVDATVTGDEPAVDVPAADILIFGEKTLELFTLDAASGFRRAYLSSTASMAMSSDVLFGRSDFTTRAVDSRNASAARCFKISEFLFGLRTAAH</sequence>
<accession>M4C402</accession>
<name>M4C402_HYAAE</name>
<dbReference type="VEuPathDB" id="FungiDB:HpaG813820"/>
<dbReference type="InterPro" id="IPR015943">
    <property type="entry name" value="WD40/YVTN_repeat-like_dom_sf"/>
</dbReference>
<reference evidence="2" key="2">
    <citation type="submission" date="2015-06" db="UniProtKB">
        <authorList>
            <consortium name="EnsemblProtists"/>
        </authorList>
    </citation>
    <scope>IDENTIFICATION</scope>
    <source>
        <strain evidence="2">Emoy2</strain>
    </source>
</reference>
<dbReference type="InParanoid" id="M4C402"/>
<dbReference type="EMBL" id="ABWE02002901">
    <property type="status" value="NOT_ANNOTATED_CDS"/>
    <property type="molecule type" value="Genomic_DNA"/>
</dbReference>
<evidence type="ECO:0000313" key="3">
    <source>
        <dbReference type="Proteomes" id="UP000011713"/>
    </source>
</evidence>
<proteinExistence type="predicted"/>
<organism evidence="2 3">
    <name type="scientific">Hyaloperonospora arabidopsidis (strain Emoy2)</name>
    <name type="common">Downy mildew agent</name>
    <name type="synonym">Peronospora arabidopsidis</name>
    <dbReference type="NCBI Taxonomy" id="559515"/>
    <lineage>
        <taxon>Eukaryota</taxon>
        <taxon>Sar</taxon>
        <taxon>Stramenopiles</taxon>
        <taxon>Oomycota</taxon>
        <taxon>Peronosporomycetes</taxon>
        <taxon>Peronosporales</taxon>
        <taxon>Peronosporaceae</taxon>
        <taxon>Hyaloperonospora</taxon>
    </lineage>
</organism>
<dbReference type="EnsemblProtists" id="HpaT813820">
    <property type="protein sequence ID" value="HpaP813820"/>
    <property type="gene ID" value="HpaG813820"/>
</dbReference>
<dbReference type="Proteomes" id="UP000011713">
    <property type="component" value="Unassembled WGS sequence"/>
</dbReference>
<dbReference type="HOGENOM" id="CLU_1006839_0_0_1"/>
<dbReference type="AlphaFoldDB" id="M4C402"/>
<dbReference type="InterPro" id="IPR011047">
    <property type="entry name" value="Quinoprotein_ADH-like_sf"/>
</dbReference>
<keyword evidence="3" id="KW-1185">Reference proteome</keyword>
<evidence type="ECO:0000256" key="1">
    <source>
        <dbReference type="SAM" id="MobiDB-lite"/>
    </source>
</evidence>
<feature type="region of interest" description="Disordered" evidence="1">
    <location>
        <begin position="73"/>
        <end position="99"/>
    </location>
</feature>
<reference evidence="3" key="1">
    <citation type="journal article" date="2010" name="Science">
        <title>Signatures of adaptation to obligate biotrophy in the Hyaloperonospora arabidopsidis genome.</title>
        <authorList>
            <person name="Baxter L."/>
            <person name="Tripathy S."/>
            <person name="Ishaque N."/>
            <person name="Boot N."/>
            <person name="Cabral A."/>
            <person name="Kemen E."/>
            <person name="Thines M."/>
            <person name="Ah-Fong A."/>
            <person name="Anderson R."/>
            <person name="Badejoko W."/>
            <person name="Bittner-Eddy P."/>
            <person name="Boore J.L."/>
            <person name="Chibucos M.C."/>
            <person name="Coates M."/>
            <person name="Dehal P."/>
            <person name="Delehaunty K."/>
            <person name="Dong S."/>
            <person name="Downton P."/>
            <person name="Dumas B."/>
            <person name="Fabro G."/>
            <person name="Fronick C."/>
            <person name="Fuerstenberg S.I."/>
            <person name="Fulton L."/>
            <person name="Gaulin E."/>
            <person name="Govers F."/>
            <person name="Hughes L."/>
            <person name="Humphray S."/>
            <person name="Jiang R.H."/>
            <person name="Judelson H."/>
            <person name="Kamoun S."/>
            <person name="Kyung K."/>
            <person name="Meijer H."/>
            <person name="Minx P."/>
            <person name="Morris P."/>
            <person name="Nelson J."/>
            <person name="Phuntumart V."/>
            <person name="Qutob D."/>
            <person name="Rehmany A."/>
            <person name="Rougon-Cardoso A."/>
            <person name="Ryden P."/>
            <person name="Torto-Alalibo T."/>
            <person name="Studholme D."/>
            <person name="Wang Y."/>
            <person name="Win J."/>
            <person name="Wood J."/>
            <person name="Clifton S.W."/>
            <person name="Rogers J."/>
            <person name="Van den Ackerveken G."/>
            <person name="Jones J.D."/>
            <person name="McDowell J.M."/>
            <person name="Beynon J."/>
            <person name="Tyler B.M."/>
        </authorList>
    </citation>
    <scope>NUCLEOTIDE SEQUENCE [LARGE SCALE GENOMIC DNA]</scope>
    <source>
        <strain evidence="3">Emoy2</strain>
    </source>
</reference>
<evidence type="ECO:0000313" key="2">
    <source>
        <dbReference type="EnsemblProtists" id="HpaP813820"/>
    </source>
</evidence>
<dbReference type="SUPFAM" id="SSF50998">
    <property type="entry name" value="Quinoprotein alcohol dehydrogenase-like"/>
    <property type="match status" value="1"/>
</dbReference>
<protein>
    <submittedName>
        <fullName evidence="2">Uncharacterized protein</fullName>
    </submittedName>
</protein>
<dbReference type="Gene3D" id="2.130.10.10">
    <property type="entry name" value="YVTN repeat-like/Quinoprotein amine dehydrogenase"/>
    <property type="match status" value="1"/>
</dbReference>
<dbReference type="eggNOG" id="KOG1035">
    <property type="taxonomic scope" value="Eukaryota"/>
</dbReference>
<feature type="compositionally biased region" description="Polar residues" evidence="1">
    <location>
        <begin position="75"/>
        <end position="88"/>
    </location>
</feature>